<evidence type="ECO:0000256" key="1">
    <source>
        <dbReference type="SAM" id="MobiDB-lite"/>
    </source>
</evidence>
<dbReference type="EMBL" id="UYYB01001399">
    <property type="protein sequence ID" value="VDM65790.1"/>
    <property type="molecule type" value="Genomic_DNA"/>
</dbReference>
<gene>
    <name evidence="3" type="ORF">SVUK_LOCUS788</name>
</gene>
<evidence type="ECO:0000256" key="2">
    <source>
        <dbReference type="SAM" id="Phobius"/>
    </source>
</evidence>
<proteinExistence type="predicted"/>
<organism evidence="3 4">
    <name type="scientific">Strongylus vulgaris</name>
    <name type="common">Blood worm</name>
    <dbReference type="NCBI Taxonomy" id="40348"/>
    <lineage>
        <taxon>Eukaryota</taxon>
        <taxon>Metazoa</taxon>
        <taxon>Ecdysozoa</taxon>
        <taxon>Nematoda</taxon>
        <taxon>Chromadorea</taxon>
        <taxon>Rhabditida</taxon>
        <taxon>Rhabditina</taxon>
        <taxon>Rhabditomorpha</taxon>
        <taxon>Strongyloidea</taxon>
        <taxon>Strongylidae</taxon>
        <taxon>Strongylus</taxon>
    </lineage>
</organism>
<name>A0A3P7HZY3_STRVU</name>
<evidence type="ECO:0000313" key="3">
    <source>
        <dbReference type="EMBL" id="VDM65790.1"/>
    </source>
</evidence>
<feature type="region of interest" description="Disordered" evidence="1">
    <location>
        <begin position="145"/>
        <end position="209"/>
    </location>
</feature>
<reference evidence="3 4" key="1">
    <citation type="submission" date="2018-11" db="EMBL/GenBank/DDBJ databases">
        <authorList>
            <consortium name="Pathogen Informatics"/>
        </authorList>
    </citation>
    <scope>NUCLEOTIDE SEQUENCE [LARGE SCALE GENOMIC DNA]</scope>
</reference>
<sequence>MVIVNLLCSQSYDLSPKIKFEKDGTDNTTIDIEAFKVLISMVLHGICIACLTVCMMANNIAVFSKMLPPIVIVTILTFNLIFNIAGCTCLWLHNDPKSPPGYSPSIRGSAVMSSIGMAYNFCTTFYYCIRLPPQGKKKSAEVVLKEEGSKVKKDEKKEKEKESKPAKELKEPVSSSGTNVKKALGSGESAETREQSKQNMQNVNVAPAPKAEVVQKANYAGEQEIAQSKEKLGEEAKEGANLGQEINIVKNAEGGTKDVKTAMEILEPPAHE</sequence>
<dbReference type="OrthoDB" id="5876732at2759"/>
<feature type="transmembrane region" description="Helical" evidence="2">
    <location>
        <begin position="37"/>
        <end position="58"/>
    </location>
</feature>
<keyword evidence="2" id="KW-1133">Transmembrane helix</keyword>
<dbReference type="AlphaFoldDB" id="A0A3P7HZY3"/>
<protein>
    <submittedName>
        <fullName evidence="3">Uncharacterized protein</fullName>
    </submittedName>
</protein>
<evidence type="ECO:0000313" key="4">
    <source>
        <dbReference type="Proteomes" id="UP000270094"/>
    </source>
</evidence>
<feature type="transmembrane region" description="Helical" evidence="2">
    <location>
        <begin position="70"/>
        <end position="93"/>
    </location>
</feature>
<dbReference type="Proteomes" id="UP000270094">
    <property type="component" value="Unassembled WGS sequence"/>
</dbReference>
<accession>A0A3P7HZY3</accession>
<keyword evidence="2" id="KW-0472">Membrane</keyword>
<feature type="compositionally biased region" description="Basic and acidic residues" evidence="1">
    <location>
        <begin position="145"/>
        <end position="171"/>
    </location>
</feature>
<keyword evidence="4" id="KW-1185">Reference proteome</keyword>
<keyword evidence="2" id="KW-0812">Transmembrane</keyword>
<feature type="transmembrane region" description="Helical" evidence="2">
    <location>
        <begin position="105"/>
        <end position="129"/>
    </location>
</feature>